<reference evidence="5 6" key="1">
    <citation type="submission" date="2021-05" db="EMBL/GenBank/DDBJ databases">
        <authorList>
            <person name="Zahm M."/>
            <person name="Klopp C."/>
            <person name="Cabau C."/>
            <person name="Kuhl H."/>
            <person name="Suciu R."/>
            <person name="Ciorpac M."/>
            <person name="Holostenco D."/>
            <person name="Gessner J."/>
            <person name="Wuertz S."/>
            <person name="Hohne C."/>
            <person name="Stock M."/>
            <person name="Gislard M."/>
            <person name="Lluch J."/>
            <person name="Milhes M."/>
            <person name="Lampietro C."/>
            <person name="Lopez Roques C."/>
            <person name="Donnadieu C."/>
            <person name="Du K."/>
            <person name="Schartl M."/>
            <person name="Guiguen Y."/>
        </authorList>
    </citation>
    <scope>NUCLEOTIDE SEQUENCE [LARGE SCALE GENOMIC DNA]</scope>
    <source>
        <strain evidence="5">Hh-F2</strain>
        <tissue evidence="5">Blood</tissue>
    </source>
</reference>
<dbReference type="CDD" id="cd02440">
    <property type="entry name" value="AdoMet_MTases"/>
    <property type="match status" value="1"/>
</dbReference>
<dbReference type="Proteomes" id="UP001369086">
    <property type="component" value="Unassembled WGS sequence"/>
</dbReference>
<evidence type="ECO:0000313" key="5">
    <source>
        <dbReference type="EMBL" id="KAK6478794.1"/>
    </source>
</evidence>
<dbReference type="Gene3D" id="3.40.50.150">
    <property type="entry name" value="Vaccinia Virus protein VP39"/>
    <property type="match status" value="1"/>
</dbReference>
<evidence type="ECO:0000256" key="1">
    <source>
        <dbReference type="ARBA" id="ARBA00008361"/>
    </source>
</evidence>
<keyword evidence="3" id="KW-0808">Transferase</keyword>
<organism evidence="5 6">
    <name type="scientific">Huso huso</name>
    <name type="common">Beluga</name>
    <name type="synonym">Acipenser huso</name>
    <dbReference type="NCBI Taxonomy" id="61971"/>
    <lineage>
        <taxon>Eukaryota</taxon>
        <taxon>Metazoa</taxon>
        <taxon>Chordata</taxon>
        <taxon>Craniata</taxon>
        <taxon>Vertebrata</taxon>
        <taxon>Euteleostomi</taxon>
        <taxon>Actinopterygii</taxon>
        <taxon>Chondrostei</taxon>
        <taxon>Acipenseriformes</taxon>
        <taxon>Acipenseridae</taxon>
        <taxon>Huso</taxon>
    </lineage>
</organism>
<dbReference type="EMBL" id="JAHFZB010000019">
    <property type="protein sequence ID" value="KAK6478794.1"/>
    <property type="molecule type" value="Genomic_DNA"/>
</dbReference>
<dbReference type="InterPro" id="IPR029063">
    <property type="entry name" value="SAM-dependent_MTases_sf"/>
</dbReference>
<proteinExistence type="inferred from homology"/>
<evidence type="ECO:0000259" key="4">
    <source>
        <dbReference type="Pfam" id="PF08241"/>
    </source>
</evidence>
<protein>
    <submittedName>
        <fullName evidence="5">EEF1A lysine methyltransferase 4</fullName>
    </submittedName>
</protein>
<evidence type="ECO:0000256" key="3">
    <source>
        <dbReference type="ARBA" id="ARBA00022679"/>
    </source>
</evidence>
<accession>A0ABR0Z1S0</accession>
<feature type="domain" description="Methyltransferase type 11" evidence="4">
    <location>
        <begin position="60"/>
        <end position="163"/>
    </location>
</feature>
<comment type="similarity">
    <text evidence="1">Belongs to the methyltransferase superfamily.</text>
</comment>
<evidence type="ECO:0000313" key="6">
    <source>
        <dbReference type="Proteomes" id="UP001369086"/>
    </source>
</evidence>
<keyword evidence="6" id="KW-1185">Reference proteome</keyword>
<dbReference type="PANTHER" id="PTHR12176">
    <property type="entry name" value="SAM-DEPENDENT METHYLTRANSFERASE SUPERFAMILY PROTEIN"/>
    <property type="match status" value="1"/>
</dbReference>
<dbReference type="GO" id="GO:0032259">
    <property type="term" value="P:methylation"/>
    <property type="evidence" value="ECO:0007669"/>
    <property type="project" value="UniProtKB-KW"/>
</dbReference>
<dbReference type="PANTHER" id="PTHR12176:SF80">
    <property type="entry name" value="EEF1A LYSINE METHYLTRANSFERASE 4"/>
    <property type="match status" value="1"/>
</dbReference>
<dbReference type="GO" id="GO:0008168">
    <property type="term" value="F:methyltransferase activity"/>
    <property type="evidence" value="ECO:0007669"/>
    <property type="project" value="UniProtKB-KW"/>
</dbReference>
<evidence type="ECO:0000256" key="2">
    <source>
        <dbReference type="ARBA" id="ARBA00022603"/>
    </source>
</evidence>
<keyword evidence="2 5" id="KW-0489">Methyltransferase</keyword>
<comment type="caution">
    <text evidence="5">The sequence shown here is derived from an EMBL/GenBank/DDBJ whole genome shotgun (WGS) entry which is preliminary data.</text>
</comment>
<dbReference type="InterPro" id="IPR013216">
    <property type="entry name" value="Methyltransf_11"/>
</dbReference>
<dbReference type="Pfam" id="PF08241">
    <property type="entry name" value="Methyltransf_11"/>
    <property type="match status" value="1"/>
</dbReference>
<sequence length="245" mass="28215">MEHLPGSNSRYKDVDYWDERYKLWRLCGPHEESFEWFGNFSNFKHILELHVRKQDGILVLCCGNSSMSSDMHSCGFTSITNIDYSAVCIKAMAARHRGCPGMDWRQMDARLLTFAEGSFDVVLEKETLNAMMVEEKEPCRVSPETGETVRQVSRVLKPGGQFISITFAQPHFRKQRYAREEFGWSVRHDAYGSGFHYFLYVMTKGEALSPEERVLQSRLDEGEGLQPPPTLQIPDTEDFLNNIQV</sequence>
<dbReference type="SUPFAM" id="SSF53335">
    <property type="entry name" value="S-adenosyl-L-methionine-dependent methyltransferases"/>
    <property type="match status" value="1"/>
</dbReference>
<dbReference type="InterPro" id="IPR051419">
    <property type="entry name" value="Lys/N-term_MeTrsfase_sf"/>
</dbReference>
<gene>
    <name evidence="5" type="ORF">HHUSO_G21186</name>
</gene>
<name>A0ABR0Z1S0_HUSHU</name>